<reference evidence="2" key="1">
    <citation type="journal article" date="2017" name="Genome Biol.">
        <title>Comparative genomics reveals high biological diversity and specific adaptations in the industrially and medically important fungal genus Aspergillus.</title>
        <authorList>
            <person name="de Vries R.P."/>
            <person name="Riley R."/>
            <person name="Wiebenga A."/>
            <person name="Aguilar-Osorio G."/>
            <person name="Amillis S."/>
            <person name="Uchima C.A."/>
            <person name="Anderluh G."/>
            <person name="Asadollahi M."/>
            <person name="Askin M."/>
            <person name="Barry K."/>
            <person name="Battaglia E."/>
            <person name="Bayram O."/>
            <person name="Benocci T."/>
            <person name="Braus-Stromeyer S.A."/>
            <person name="Caldana C."/>
            <person name="Canovas D."/>
            <person name="Cerqueira G.C."/>
            <person name="Chen F."/>
            <person name="Chen W."/>
            <person name="Choi C."/>
            <person name="Clum A."/>
            <person name="Dos Santos R.A."/>
            <person name="Damasio A.R."/>
            <person name="Diallinas G."/>
            <person name="Emri T."/>
            <person name="Fekete E."/>
            <person name="Flipphi M."/>
            <person name="Freyberg S."/>
            <person name="Gallo A."/>
            <person name="Gournas C."/>
            <person name="Habgood R."/>
            <person name="Hainaut M."/>
            <person name="Harispe M.L."/>
            <person name="Henrissat B."/>
            <person name="Hilden K.S."/>
            <person name="Hope R."/>
            <person name="Hossain A."/>
            <person name="Karabika E."/>
            <person name="Karaffa L."/>
            <person name="Karanyi Z."/>
            <person name="Krasevec N."/>
            <person name="Kuo A."/>
            <person name="Kusch H."/>
            <person name="LaButti K."/>
            <person name="Lagendijk E.L."/>
            <person name="Lapidus A."/>
            <person name="Levasseur A."/>
            <person name="Lindquist E."/>
            <person name="Lipzen A."/>
            <person name="Logrieco A.F."/>
            <person name="MacCabe A."/>
            <person name="Maekelae M.R."/>
            <person name="Malavazi I."/>
            <person name="Melin P."/>
            <person name="Meyer V."/>
            <person name="Mielnichuk N."/>
            <person name="Miskei M."/>
            <person name="Molnar A.P."/>
            <person name="Mule G."/>
            <person name="Ngan C.Y."/>
            <person name="Orejas M."/>
            <person name="Orosz E."/>
            <person name="Ouedraogo J.P."/>
            <person name="Overkamp K.M."/>
            <person name="Park H.-S."/>
            <person name="Perrone G."/>
            <person name="Piumi F."/>
            <person name="Punt P.J."/>
            <person name="Ram A.F."/>
            <person name="Ramon A."/>
            <person name="Rauscher S."/>
            <person name="Record E."/>
            <person name="Riano-Pachon D.M."/>
            <person name="Robert V."/>
            <person name="Roehrig J."/>
            <person name="Ruller R."/>
            <person name="Salamov A."/>
            <person name="Salih N.S."/>
            <person name="Samson R.A."/>
            <person name="Sandor E."/>
            <person name="Sanguinetti M."/>
            <person name="Schuetze T."/>
            <person name="Sepcic K."/>
            <person name="Shelest E."/>
            <person name="Sherlock G."/>
            <person name="Sophianopoulou V."/>
            <person name="Squina F.M."/>
            <person name="Sun H."/>
            <person name="Susca A."/>
            <person name="Todd R.B."/>
            <person name="Tsang A."/>
            <person name="Unkles S.E."/>
            <person name="van de Wiele N."/>
            <person name="van Rossen-Uffink D."/>
            <person name="Oliveira J.V."/>
            <person name="Vesth T.C."/>
            <person name="Visser J."/>
            <person name="Yu J.-H."/>
            <person name="Zhou M."/>
            <person name="Andersen M.R."/>
            <person name="Archer D.B."/>
            <person name="Baker S.E."/>
            <person name="Benoit I."/>
            <person name="Brakhage A.A."/>
            <person name="Braus G.H."/>
            <person name="Fischer R."/>
            <person name="Frisvad J.C."/>
            <person name="Goldman G.H."/>
            <person name="Houbraken J."/>
            <person name="Oakley B."/>
            <person name="Pocsi I."/>
            <person name="Scazzocchio C."/>
            <person name="Seiboth B."/>
            <person name="vanKuyk P.A."/>
            <person name="Wortman J."/>
            <person name="Dyer P.S."/>
            <person name="Grigoriev I.V."/>
        </authorList>
    </citation>
    <scope>NUCLEOTIDE SEQUENCE [LARGE SCALE GENOMIC DNA]</scope>
    <source>
        <strain evidence="2">CBS 516.65</strain>
    </source>
</reference>
<dbReference type="Proteomes" id="UP000184300">
    <property type="component" value="Unassembled WGS sequence"/>
</dbReference>
<dbReference type="EMBL" id="KV878901">
    <property type="protein sequence ID" value="OJJ82837.1"/>
    <property type="molecule type" value="Genomic_DNA"/>
</dbReference>
<sequence>MGRSAELWIETLRTGSVRCFHFYILPMGKRLVFGVQELGLAACDFDFFSPPPPLPMYLSAFDEQIGCIYIIVLLSISSIRLHMSGSPHRRDRFV</sequence>
<keyword evidence="2" id="KW-1185">Reference proteome</keyword>
<evidence type="ECO:0000313" key="2">
    <source>
        <dbReference type="Proteomes" id="UP000184300"/>
    </source>
</evidence>
<dbReference type="RefSeq" id="XP_022399535.1">
    <property type="nucleotide sequence ID" value="XM_022547390.1"/>
</dbReference>
<accession>A0A1L9VFX8</accession>
<name>A0A1L9VFX8_ASPGL</name>
<proteinExistence type="predicted"/>
<protein>
    <submittedName>
        <fullName evidence="1">Uncharacterized protein</fullName>
    </submittedName>
</protein>
<evidence type="ECO:0000313" key="1">
    <source>
        <dbReference type="EMBL" id="OJJ82837.1"/>
    </source>
</evidence>
<organism evidence="1 2">
    <name type="scientific">Aspergillus glaucus CBS 516.65</name>
    <dbReference type="NCBI Taxonomy" id="1160497"/>
    <lineage>
        <taxon>Eukaryota</taxon>
        <taxon>Fungi</taxon>
        <taxon>Dikarya</taxon>
        <taxon>Ascomycota</taxon>
        <taxon>Pezizomycotina</taxon>
        <taxon>Eurotiomycetes</taxon>
        <taxon>Eurotiomycetidae</taxon>
        <taxon>Eurotiales</taxon>
        <taxon>Aspergillaceae</taxon>
        <taxon>Aspergillus</taxon>
        <taxon>Aspergillus subgen. Aspergillus</taxon>
    </lineage>
</organism>
<dbReference type="AlphaFoldDB" id="A0A1L9VFX8"/>
<gene>
    <name evidence="1" type="ORF">ASPGLDRAFT_508124</name>
</gene>
<dbReference type="VEuPathDB" id="FungiDB:ASPGLDRAFT_508124"/>
<dbReference type="GeneID" id="34463651"/>